<dbReference type="RefSeq" id="WP_166129484.1">
    <property type="nucleotide sequence ID" value="NZ_JAANOQ010000006.1"/>
</dbReference>
<proteinExistence type="predicted"/>
<evidence type="ECO:0000313" key="2">
    <source>
        <dbReference type="Proteomes" id="UP000605990"/>
    </source>
</evidence>
<protein>
    <submittedName>
        <fullName evidence="1">Uncharacterized protein</fullName>
    </submittedName>
</protein>
<accession>A0ABR7IZ41</accession>
<comment type="caution">
    <text evidence="1">The sequence shown here is derived from an EMBL/GenBank/DDBJ whole genome shotgun (WGS) entry which is preliminary data.</text>
</comment>
<dbReference type="EMBL" id="JACRUN010000005">
    <property type="protein sequence ID" value="MBC5835063.1"/>
    <property type="molecule type" value="Genomic_DNA"/>
</dbReference>
<gene>
    <name evidence="1" type="ORF">H8R27_09205</name>
</gene>
<reference evidence="1 2" key="1">
    <citation type="submission" date="2020-08" db="EMBL/GenBank/DDBJ databases">
        <title>Description of novel Flavobacterium F-408 isolate.</title>
        <authorList>
            <person name="Saticioglu I.B."/>
            <person name="Duman M."/>
            <person name="Altun S."/>
        </authorList>
    </citation>
    <scope>NUCLEOTIDE SEQUENCE [LARGE SCALE GENOMIC DNA]</scope>
    <source>
        <strain evidence="1 2">F-408</strain>
    </source>
</reference>
<evidence type="ECO:0000313" key="1">
    <source>
        <dbReference type="EMBL" id="MBC5835063.1"/>
    </source>
</evidence>
<sequence>MKKIIYILAGVIALGVIGNLLNPRKKEEDKLNKEEKKSTTVDIKKKSDMELDDSDFWTLYDPIVKQRVYKLIEKKDCQGLQKEFDVTAENMDRLQKAGKSASRNIELMDFLENKMKEFDCH</sequence>
<organism evidence="1 2">
    <name type="scientific">Flavobacterium bernardetii</name>
    <dbReference type="NCBI Taxonomy" id="2813823"/>
    <lineage>
        <taxon>Bacteria</taxon>
        <taxon>Pseudomonadati</taxon>
        <taxon>Bacteroidota</taxon>
        <taxon>Flavobacteriia</taxon>
        <taxon>Flavobacteriales</taxon>
        <taxon>Flavobacteriaceae</taxon>
        <taxon>Flavobacterium</taxon>
    </lineage>
</organism>
<name>A0ABR7IZ41_9FLAO</name>
<keyword evidence="2" id="KW-1185">Reference proteome</keyword>
<dbReference type="Proteomes" id="UP000605990">
    <property type="component" value="Unassembled WGS sequence"/>
</dbReference>